<evidence type="ECO:0000313" key="1">
    <source>
        <dbReference type="EMBL" id="KAI0031886.1"/>
    </source>
</evidence>
<organism evidence="1 2">
    <name type="scientific">Vararia minispora EC-137</name>
    <dbReference type="NCBI Taxonomy" id="1314806"/>
    <lineage>
        <taxon>Eukaryota</taxon>
        <taxon>Fungi</taxon>
        <taxon>Dikarya</taxon>
        <taxon>Basidiomycota</taxon>
        <taxon>Agaricomycotina</taxon>
        <taxon>Agaricomycetes</taxon>
        <taxon>Russulales</taxon>
        <taxon>Lachnocladiaceae</taxon>
        <taxon>Vararia</taxon>
    </lineage>
</organism>
<protein>
    <submittedName>
        <fullName evidence="1">Uncharacterized protein</fullName>
    </submittedName>
</protein>
<keyword evidence="2" id="KW-1185">Reference proteome</keyword>
<accession>A0ACB8QJ90</accession>
<dbReference type="EMBL" id="MU273564">
    <property type="protein sequence ID" value="KAI0031886.1"/>
    <property type="molecule type" value="Genomic_DNA"/>
</dbReference>
<gene>
    <name evidence="1" type="ORF">K488DRAFT_51109</name>
</gene>
<reference evidence="1" key="2">
    <citation type="journal article" date="2022" name="New Phytol.">
        <title>Evolutionary transition to the ectomycorrhizal habit in the genomes of a hyperdiverse lineage of mushroom-forming fungi.</title>
        <authorList>
            <person name="Looney B."/>
            <person name="Miyauchi S."/>
            <person name="Morin E."/>
            <person name="Drula E."/>
            <person name="Courty P.E."/>
            <person name="Kohler A."/>
            <person name="Kuo A."/>
            <person name="LaButti K."/>
            <person name="Pangilinan J."/>
            <person name="Lipzen A."/>
            <person name="Riley R."/>
            <person name="Andreopoulos W."/>
            <person name="He G."/>
            <person name="Johnson J."/>
            <person name="Nolan M."/>
            <person name="Tritt A."/>
            <person name="Barry K.W."/>
            <person name="Grigoriev I.V."/>
            <person name="Nagy L.G."/>
            <person name="Hibbett D."/>
            <person name="Henrissat B."/>
            <person name="Matheny P.B."/>
            <person name="Labbe J."/>
            <person name="Martin F.M."/>
        </authorList>
    </citation>
    <scope>NUCLEOTIDE SEQUENCE</scope>
    <source>
        <strain evidence="1">EC-137</strain>
    </source>
</reference>
<evidence type="ECO:0000313" key="2">
    <source>
        <dbReference type="Proteomes" id="UP000814128"/>
    </source>
</evidence>
<dbReference type="Proteomes" id="UP000814128">
    <property type="component" value="Unassembled WGS sequence"/>
</dbReference>
<sequence length="384" mass="42801">MSERLFSPIRVGRMNLAHRVVLAPLTRSRASPDRVVGDLVVEHYALRATVPGTLLLTEANFTTSRDAALPLWPQSPGIWNAEQVAGWKKVVEAVHTRGSYIFCQLWSVGRLNVPEKLAALDPAFPYISAGNVRVPGWSRSPTPLTQTDIKNFVGYFADAATAAVHEAGFDGVEIGATYLFEEFMKSIENDRTDEYGHQCPENAGRFCLEVVDAVVERVGEDRVGIKLNPWMRLIQTDNGVKPSDPRPVYTYVTTELRRRHPGLAYLHVLEPRVRGDVDVDPAPDASNDFLREIWKGKPYITVGGYNRETAVAQAKRNELELVAFGRLYTSNPDLPVRLKRELALTPYERETFYTDGAEEGYNTFRFSEGSKIALTGEGVDVSCA</sequence>
<comment type="caution">
    <text evidence="1">The sequence shown here is derived from an EMBL/GenBank/DDBJ whole genome shotgun (WGS) entry which is preliminary data.</text>
</comment>
<name>A0ACB8QJ90_9AGAM</name>
<proteinExistence type="predicted"/>
<reference evidence="1" key="1">
    <citation type="submission" date="2021-02" db="EMBL/GenBank/DDBJ databases">
        <authorList>
            <consortium name="DOE Joint Genome Institute"/>
            <person name="Ahrendt S."/>
            <person name="Looney B.P."/>
            <person name="Miyauchi S."/>
            <person name="Morin E."/>
            <person name="Drula E."/>
            <person name="Courty P.E."/>
            <person name="Chicoki N."/>
            <person name="Fauchery L."/>
            <person name="Kohler A."/>
            <person name="Kuo A."/>
            <person name="Labutti K."/>
            <person name="Pangilinan J."/>
            <person name="Lipzen A."/>
            <person name="Riley R."/>
            <person name="Andreopoulos W."/>
            <person name="He G."/>
            <person name="Johnson J."/>
            <person name="Barry K.W."/>
            <person name="Grigoriev I.V."/>
            <person name="Nagy L."/>
            <person name="Hibbett D."/>
            <person name="Henrissat B."/>
            <person name="Matheny P.B."/>
            <person name="Labbe J."/>
            <person name="Martin F."/>
        </authorList>
    </citation>
    <scope>NUCLEOTIDE SEQUENCE</scope>
    <source>
        <strain evidence="1">EC-137</strain>
    </source>
</reference>